<protein>
    <submittedName>
        <fullName evidence="8">LemA family protein</fullName>
    </submittedName>
</protein>
<evidence type="ECO:0000256" key="6">
    <source>
        <dbReference type="SAM" id="Phobius"/>
    </source>
</evidence>
<proteinExistence type="inferred from homology"/>
<accession>A0A1S9I6H1</accession>
<comment type="subcellular location">
    <subcellularLocation>
        <location evidence="1">Membrane</location>
        <topology evidence="1">Single-pass membrane protein</topology>
    </subcellularLocation>
</comment>
<dbReference type="GO" id="GO:0016020">
    <property type="term" value="C:membrane"/>
    <property type="evidence" value="ECO:0007669"/>
    <property type="project" value="UniProtKB-SubCell"/>
</dbReference>
<comment type="similarity">
    <text evidence="2">Belongs to the LemA family.</text>
</comment>
<dbReference type="PANTHER" id="PTHR34478">
    <property type="entry name" value="PROTEIN LEMA"/>
    <property type="match status" value="1"/>
</dbReference>
<gene>
    <name evidence="7" type="ORF">BS637_06345</name>
    <name evidence="8" type="ORF">BS638_07750</name>
</gene>
<evidence type="ECO:0000256" key="1">
    <source>
        <dbReference type="ARBA" id="ARBA00004167"/>
    </source>
</evidence>
<dbReference type="InterPro" id="IPR023353">
    <property type="entry name" value="LemA-like_dom_sf"/>
</dbReference>
<evidence type="ECO:0000256" key="4">
    <source>
        <dbReference type="ARBA" id="ARBA00022989"/>
    </source>
</evidence>
<dbReference type="Proteomes" id="UP000190256">
    <property type="component" value="Unassembled WGS sequence"/>
</dbReference>
<reference evidence="8 10" key="1">
    <citation type="submission" date="2016-12" db="EMBL/GenBank/DDBJ databases">
        <title>Clostridium tepidum sp. nov., a close relative of Clostridium sporogenes and Clostridium botulinum Group I.</title>
        <authorList>
            <person name="Dobritsa A.P."/>
            <person name="Kutumbaka K.K."/>
            <person name="Werner K."/>
            <person name="Wiedmann M."/>
            <person name="Asmus A."/>
            <person name="Samadpour M."/>
        </authorList>
    </citation>
    <scope>NUCLEOTIDE SEQUENCE [LARGE SCALE GENOMIC DNA]</scope>
    <source>
        <strain evidence="8 10">IEH 97212</strain>
    </source>
</reference>
<comment type="caution">
    <text evidence="8">The sequence shown here is derived from an EMBL/GenBank/DDBJ whole genome shotgun (WGS) entry which is preliminary data.</text>
</comment>
<keyword evidence="5 6" id="KW-0472">Membrane</keyword>
<dbReference type="PANTHER" id="PTHR34478:SF2">
    <property type="entry name" value="MEMBRANE PROTEIN"/>
    <property type="match status" value="1"/>
</dbReference>
<keyword evidence="4 6" id="KW-1133">Transmembrane helix</keyword>
<evidence type="ECO:0000256" key="2">
    <source>
        <dbReference type="ARBA" id="ARBA00008854"/>
    </source>
</evidence>
<dbReference type="EMBL" id="MRAD01000005">
    <property type="protein sequence ID" value="OOO62455.1"/>
    <property type="molecule type" value="Genomic_DNA"/>
</dbReference>
<dbReference type="Proteomes" id="UP000190206">
    <property type="component" value="Unassembled WGS sequence"/>
</dbReference>
<dbReference type="OrthoDB" id="9804152at2"/>
<evidence type="ECO:0000313" key="9">
    <source>
        <dbReference type="Proteomes" id="UP000190206"/>
    </source>
</evidence>
<feature type="transmembrane region" description="Helical" evidence="6">
    <location>
        <begin position="7"/>
        <end position="26"/>
    </location>
</feature>
<evidence type="ECO:0000313" key="8">
    <source>
        <dbReference type="EMBL" id="OOO65937.1"/>
    </source>
</evidence>
<evidence type="ECO:0000256" key="5">
    <source>
        <dbReference type="ARBA" id="ARBA00023136"/>
    </source>
</evidence>
<reference evidence="7 9" key="2">
    <citation type="submission" date="2016-12" db="EMBL/GenBank/DDBJ databases">
        <title>Clostridium tepidum sp. nov., a close relative of Clostridium sporogenes and Clostridium botulinum Group I.</title>
        <authorList>
            <person name="Dobritsa A.P."/>
            <person name="Kutumbaka K."/>
            <person name="Werner K."/>
            <person name="Samadpour M."/>
        </authorList>
    </citation>
    <scope>NUCLEOTIDE SEQUENCE [LARGE SCALE GENOMIC DNA]</scope>
    <source>
        <strain evidence="7 9">PE</strain>
    </source>
</reference>
<dbReference type="RefSeq" id="WP_078023919.1">
    <property type="nucleotide sequence ID" value="NZ_JADPGM010000009.1"/>
</dbReference>
<evidence type="ECO:0000313" key="7">
    <source>
        <dbReference type="EMBL" id="OOO62455.1"/>
    </source>
</evidence>
<keyword evidence="9" id="KW-1185">Reference proteome</keyword>
<keyword evidence="3 6" id="KW-0812">Transmembrane</keyword>
<evidence type="ECO:0000313" key="10">
    <source>
        <dbReference type="Proteomes" id="UP000190256"/>
    </source>
</evidence>
<organism evidence="8 10">
    <name type="scientific">Clostridium tepidum</name>
    <dbReference type="NCBI Taxonomy" id="1962263"/>
    <lineage>
        <taxon>Bacteria</taxon>
        <taxon>Bacillati</taxon>
        <taxon>Bacillota</taxon>
        <taxon>Clostridia</taxon>
        <taxon>Eubacteriales</taxon>
        <taxon>Clostridiaceae</taxon>
        <taxon>Clostridium</taxon>
    </lineage>
</organism>
<dbReference type="EMBL" id="MRAE01000016">
    <property type="protein sequence ID" value="OOO65937.1"/>
    <property type="molecule type" value="Genomic_DNA"/>
</dbReference>
<dbReference type="InterPro" id="IPR007156">
    <property type="entry name" value="MamQ_LemA"/>
</dbReference>
<sequence length="189" mass="21106">MKRGLRNTLIVVGIILLIVFPLIGMYNNLISMEQNVNRAASNIDTNLQRRSDLISNLVETVKGYAAQEKDVFKDVADARSKLAGAQRIDEKAQANEELTGALSRLLVVVEKYPDLKSSQNFKDLSVAIEGTENRIAIARQDYNDSVNNYNTSIRKFPNSIIASMFRFNEKPYFKAEAGASKAPKVDFSN</sequence>
<name>A0A1S9I6H1_9CLOT</name>
<dbReference type="Gene3D" id="1.20.1440.20">
    <property type="entry name" value="LemA-like domain"/>
    <property type="match status" value="1"/>
</dbReference>
<dbReference type="SUPFAM" id="SSF140478">
    <property type="entry name" value="LemA-like"/>
    <property type="match status" value="1"/>
</dbReference>
<dbReference type="STRING" id="1962263.BS637_06345"/>
<evidence type="ECO:0000256" key="3">
    <source>
        <dbReference type="ARBA" id="ARBA00022692"/>
    </source>
</evidence>
<dbReference type="Pfam" id="PF04011">
    <property type="entry name" value="LemA"/>
    <property type="match status" value="1"/>
</dbReference>
<dbReference type="AlphaFoldDB" id="A0A1S9I6H1"/>